<feature type="binding site" evidence="9">
    <location>
        <position position="119"/>
    </location>
    <ligand>
        <name>Mg(2+)</name>
        <dbReference type="ChEBI" id="CHEBI:18420"/>
    </ligand>
</feature>
<dbReference type="SMART" id="SM00535">
    <property type="entry name" value="RIBOc"/>
    <property type="match status" value="1"/>
</dbReference>
<feature type="active site" evidence="9">
    <location>
        <position position="50"/>
    </location>
</feature>
<keyword evidence="4 9" id="KW-0819">tRNA processing</keyword>
<feature type="region of interest" description="Disordered" evidence="10">
    <location>
        <begin position="203"/>
        <end position="231"/>
    </location>
</feature>
<comment type="similarity">
    <text evidence="2">Belongs to the ribonuclease III family.</text>
</comment>
<comment type="caution">
    <text evidence="13">The sequence shown here is derived from an EMBL/GenBank/DDBJ whole genome shotgun (WGS) entry which is preliminary data.</text>
</comment>
<keyword evidence="9" id="KW-0698">rRNA processing</keyword>
<evidence type="ECO:0000256" key="6">
    <source>
        <dbReference type="ARBA" id="ARBA00022759"/>
    </source>
</evidence>
<dbReference type="InterPro" id="IPR000999">
    <property type="entry name" value="RNase_III_dom"/>
</dbReference>
<protein>
    <recommendedName>
        <fullName evidence="9">Ribonuclease 3</fullName>
        <ecNumber evidence="9">3.1.26.3</ecNumber>
    </recommendedName>
    <alternativeName>
        <fullName evidence="9">Ribonuclease III</fullName>
        <shortName evidence="9">RNase III</shortName>
    </alternativeName>
</protein>
<evidence type="ECO:0000256" key="1">
    <source>
        <dbReference type="ARBA" id="ARBA00000109"/>
    </source>
</evidence>
<keyword evidence="3 9" id="KW-0507">mRNA processing</keyword>
<comment type="catalytic activity">
    <reaction evidence="1 9">
        <text>Endonucleolytic cleavage to 5'-phosphomonoester.</text>
        <dbReference type="EC" id="3.1.26.3"/>
    </reaction>
</comment>
<evidence type="ECO:0000256" key="10">
    <source>
        <dbReference type="SAM" id="MobiDB-lite"/>
    </source>
</evidence>
<keyword evidence="5 9" id="KW-0540">Nuclease</keyword>
<dbReference type="SUPFAM" id="SSF69065">
    <property type="entry name" value="RNase III domain-like"/>
    <property type="match status" value="1"/>
</dbReference>
<dbReference type="PROSITE" id="PS50142">
    <property type="entry name" value="RNASE_3_2"/>
    <property type="match status" value="1"/>
</dbReference>
<dbReference type="Proteomes" id="UP001185012">
    <property type="component" value="Unassembled WGS sequence"/>
</dbReference>
<feature type="domain" description="DRBM" evidence="11">
    <location>
        <begin position="159"/>
        <end position="228"/>
    </location>
</feature>
<evidence type="ECO:0000256" key="3">
    <source>
        <dbReference type="ARBA" id="ARBA00022664"/>
    </source>
</evidence>
<keyword evidence="9" id="KW-0963">Cytoplasm</keyword>
<dbReference type="Gene3D" id="1.10.1520.10">
    <property type="entry name" value="Ribonuclease III domain"/>
    <property type="match status" value="1"/>
</dbReference>
<dbReference type="SMART" id="SM00358">
    <property type="entry name" value="DSRM"/>
    <property type="match status" value="1"/>
</dbReference>
<dbReference type="Pfam" id="PF00035">
    <property type="entry name" value="dsrm"/>
    <property type="match status" value="1"/>
</dbReference>
<evidence type="ECO:0000256" key="8">
    <source>
        <dbReference type="ARBA" id="ARBA00022884"/>
    </source>
</evidence>
<proteinExistence type="inferred from homology"/>
<reference evidence="13 14" key="1">
    <citation type="submission" date="2023-07" db="EMBL/GenBank/DDBJ databases">
        <title>Genomic Encyclopedia of Type Strains, Phase IV (KMG-IV): sequencing the most valuable type-strain genomes for metagenomic binning, comparative biology and taxonomic classification.</title>
        <authorList>
            <person name="Goeker M."/>
        </authorList>
    </citation>
    <scope>NUCLEOTIDE SEQUENCE [LARGE SCALE GENOMIC DNA]</scope>
    <source>
        <strain evidence="13 14">DSM 45903</strain>
    </source>
</reference>
<dbReference type="PROSITE" id="PS50137">
    <property type="entry name" value="DS_RBD"/>
    <property type="match status" value="1"/>
</dbReference>
<dbReference type="EMBL" id="JAVDQG010000008">
    <property type="protein sequence ID" value="MDR6227271.1"/>
    <property type="molecule type" value="Genomic_DNA"/>
</dbReference>
<dbReference type="InterPro" id="IPR011907">
    <property type="entry name" value="RNase_III"/>
</dbReference>
<evidence type="ECO:0000313" key="13">
    <source>
        <dbReference type="EMBL" id="MDR6227271.1"/>
    </source>
</evidence>
<dbReference type="PANTHER" id="PTHR11207:SF0">
    <property type="entry name" value="RIBONUCLEASE 3"/>
    <property type="match status" value="1"/>
</dbReference>
<dbReference type="Gene3D" id="3.30.160.20">
    <property type="match status" value="1"/>
</dbReference>
<comment type="subcellular location">
    <subcellularLocation>
        <location evidence="9">Cytoplasm</location>
    </subcellularLocation>
</comment>
<dbReference type="Pfam" id="PF14622">
    <property type="entry name" value="Ribonucleas_3_3"/>
    <property type="match status" value="1"/>
</dbReference>
<dbReference type="RefSeq" id="WP_309868231.1">
    <property type="nucleotide sequence ID" value="NZ_JAVDQG010000008.1"/>
</dbReference>
<dbReference type="HAMAP" id="MF_00104">
    <property type="entry name" value="RNase_III"/>
    <property type="match status" value="1"/>
</dbReference>
<evidence type="ECO:0000256" key="5">
    <source>
        <dbReference type="ARBA" id="ARBA00022722"/>
    </source>
</evidence>
<evidence type="ECO:0000259" key="11">
    <source>
        <dbReference type="PROSITE" id="PS50137"/>
    </source>
</evidence>
<comment type="subunit">
    <text evidence="9">Homodimer.</text>
</comment>
<feature type="binding site" evidence="9">
    <location>
        <position position="122"/>
    </location>
    <ligand>
        <name>Mg(2+)</name>
        <dbReference type="ChEBI" id="CHEBI:18420"/>
    </ligand>
</feature>
<gene>
    <name evidence="9" type="primary">rnc</name>
    <name evidence="13" type="ORF">JOE21_003286</name>
</gene>
<dbReference type="GO" id="GO:0004525">
    <property type="term" value="F:ribonuclease III activity"/>
    <property type="evidence" value="ECO:0007669"/>
    <property type="project" value="UniProtKB-EC"/>
</dbReference>
<keyword evidence="14" id="KW-1185">Reference proteome</keyword>
<evidence type="ECO:0000313" key="14">
    <source>
        <dbReference type="Proteomes" id="UP001185012"/>
    </source>
</evidence>
<sequence length="231" mass="26170">MNLAELGQSTGLDLQDHSLYQQAFTHTSYAHEKKGIRMLPDNERLEFLGDAVLELTVSEYLYQRFPKMKEGDLTRMRARVVCEPSLAMFARQLRFGDHIRLGRGEEMTGGRNRPSLLADVFEAFIGALYLEKGLDAIRQFLEAKIFPQIDESWLAQATDAKSQLQEAVQQERLGALEYHIVDVQGPAHDRQFVAEVWLSGQKLGSGTGRSKKEAEQQAAAEGLERFKQQKK</sequence>
<feature type="binding site" evidence="9">
    <location>
        <position position="46"/>
    </location>
    <ligand>
        <name>Mg(2+)</name>
        <dbReference type="ChEBI" id="CHEBI:18420"/>
    </ligand>
</feature>
<organism evidence="13 14">
    <name type="scientific">Desmospora profundinema</name>
    <dbReference type="NCBI Taxonomy" id="1571184"/>
    <lineage>
        <taxon>Bacteria</taxon>
        <taxon>Bacillati</taxon>
        <taxon>Bacillota</taxon>
        <taxon>Bacilli</taxon>
        <taxon>Bacillales</taxon>
        <taxon>Thermoactinomycetaceae</taxon>
        <taxon>Desmospora</taxon>
    </lineage>
</organism>
<evidence type="ECO:0000256" key="9">
    <source>
        <dbReference type="HAMAP-Rule" id="MF_00104"/>
    </source>
</evidence>
<dbReference type="CDD" id="cd00593">
    <property type="entry name" value="RIBOc"/>
    <property type="match status" value="1"/>
</dbReference>
<evidence type="ECO:0000256" key="7">
    <source>
        <dbReference type="ARBA" id="ARBA00022801"/>
    </source>
</evidence>
<dbReference type="SUPFAM" id="SSF54768">
    <property type="entry name" value="dsRNA-binding domain-like"/>
    <property type="match status" value="1"/>
</dbReference>
<keyword evidence="9" id="KW-0460">Magnesium</keyword>
<dbReference type="CDD" id="cd10845">
    <property type="entry name" value="DSRM_RNAse_III_family"/>
    <property type="match status" value="1"/>
</dbReference>
<evidence type="ECO:0000259" key="12">
    <source>
        <dbReference type="PROSITE" id="PS50142"/>
    </source>
</evidence>
<accession>A0ABU1IRF1</accession>
<keyword evidence="8 9" id="KW-0694">RNA-binding</keyword>
<dbReference type="InterPro" id="IPR036389">
    <property type="entry name" value="RNase_III_sf"/>
</dbReference>
<feature type="compositionally biased region" description="Basic and acidic residues" evidence="10">
    <location>
        <begin position="222"/>
        <end position="231"/>
    </location>
</feature>
<evidence type="ECO:0000256" key="2">
    <source>
        <dbReference type="ARBA" id="ARBA00010183"/>
    </source>
</evidence>
<comment type="cofactor">
    <cofactor evidence="9">
        <name>Mg(2+)</name>
        <dbReference type="ChEBI" id="CHEBI:18420"/>
    </cofactor>
</comment>
<feature type="domain" description="RNase III" evidence="12">
    <location>
        <begin position="3"/>
        <end position="133"/>
    </location>
</feature>
<keyword evidence="7 9" id="KW-0378">Hydrolase</keyword>
<feature type="active site" evidence="9">
    <location>
        <position position="122"/>
    </location>
</feature>
<keyword evidence="9" id="KW-0699">rRNA-binding</keyword>
<dbReference type="PROSITE" id="PS00517">
    <property type="entry name" value="RNASE_3_1"/>
    <property type="match status" value="1"/>
</dbReference>
<keyword evidence="9" id="KW-0479">Metal-binding</keyword>
<keyword evidence="6 9" id="KW-0255">Endonuclease</keyword>
<dbReference type="NCBIfam" id="TIGR02191">
    <property type="entry name" value="RNaseIII"/>
    <property type="match status" value="1"/>
</dbReference>
<evidence type="ECO:0000256" key="4">
    <source>
        <dbReference type="ARBA" id="ARBA00022694"/>
    </source>
</evidence>
<dbReference type="EC" id="3.1.26.3" evidence="9"/>
<dbReference type="InterPro" id="IPR014720">
    <property type="entry name" value="dsRBD_dom"/>
</dbReference>
<comment type="function">
    <text evidence="9">Digests double-stranded RNA. Involved in the processing of primary rRNA transcript to yield the immediate precursors to the large and small rRNAs (23S and 16S). Processes some mRNAs, and tRNAs when they are encoded in the rRNA operon. Processes pre-crRNA and tracrRNA of type II CRISPR loci if present in the organism.</text>
</comment>
<dbReference type="PANTHER" id="PTHR11207">
    <property type="entry name" value="RIBONUCLEASE III"/>
    <property type="match status" value="1"/>
</dbReference>
<name>A0ABU1IRF1_9BACL</name>